<evidence type="ECO:0000313" key="2">
    <source>
        <dbReference type="EMBL" id="CAG9328566.1"/>
    </source>
</evidence>
<dbReference type="InterPro" id="IPR001509">
    <property type="entry name" value="Epimerase_deHydtase"/>
</dbReference>
<accession>A0AAU9JVN7</accession>
<evidence type="ECO:0000313" key="3">
    <source>
        <dbReference type="Proteomes" id="UP001162131"/>
    </source>
</evidence>
<feature type="domain" description="NAD-dependent epimerase/dehydratase" evidence="1">
    <location>
        <begin position="3"/>
        <end position="215"/>
    </location>
</feature>
<proteinExistence type="predicted"/>
<dbReference type="SUPFAM" id="SSF51735">
    <property type="entry name" value="NAD(P)-binding Rossmann-fold domains"/>
    <property type="match status" value="1"/>
</dbReference>
<dbReference type="GO" id="GO:0005737">
    <property type="term" value="C:cytoplasm"/>
    <property type="evidence" value="ECO:0007669"/>
    <property type="project" value="TreeGrafter"/>
</dbReference>
<dbReference type="GO" id="GO:0004029">
    <property type="term" value="F:aldehyde dehydrogenase (NAD+) activity"/>
    <property type="evidence" value="ECO:0007669"/>
    <property type="project" value="TreeGrafter"/>
</dbReference>
<sequence length="299" mass="33500">MRVFLTGATGAIGSSILDNLLAHGHDVTSAVRSAQKGEEIASKGPHSHFVIYEITLETAHQFEELAAGFDAIIHCVMPSFDENGAKLEDLCVDTLIRVGRKTAETKPVTVVFTSGCLVNGNTNGIMDEDHDDTSRCIPFVVPRIVREKKIVNASSGNFRGVVIRPSWVYGKSFVDQWIRACKSHNKIIAHTGNNHIPFIHYEDLAEMYRILIENHAFGIFYATEPESVPLETVIEKVSTLGNLHEIERIDNPWAHTSGPYGFFIFGQSVDQQIVSKRLSDLYHFTPRHKFLDWINSYAF</sequence>
<dbReference type="AlphaFoldDB" id="A0AAU9JVN7"/>
<name>A0AAU9JVN7_9CILI</name>
<dbReference type="Proteomes" id="UP001162131">
    <property type="component" value="Unassembled WGS sequence"/>
</dbReference>
<evidence type="ECO:0000259" key="1">
    <source>
        <dbReference type="Pfam" id="PF01370"/>
    </source>
</evidence>
<comment type="caution">
    <text evidence="2">The sequence shown here is derived from an EMBL/GenBank/DDBJ whole genome shotgun (WGS) entry which is preliminary data.</text>
</comment>
<dbReference type="PANTHER" id="PTHR48079:SF6">
    <property type="entry name" value="NAD(P)-BINDING DOMAIN-CONTAINING PROTEIN-RELATED"/>
    <property type="match status" value="1"/>
</dbReference>
<reference evidence="2" key="1">
    <citation type="submission" date="2021-09" db="EMBL/GenBank/DDBJ databases">
        <authorList>
            <consortium name="AG Swart"/>
            <person name="Singh M."/>
            <person name="Singh A."/>
            <person name="Seah K."/>
            <person name="Emmerich C."/>
        </authorList>
    </citation>
    <scope>NUCLEOTIDE SEQUENCE</scope>
    <source>
        <strain evidence="2">ATCC30299</strain>
    </source>
</reference>
<keyword evidence="3" id="KW-1185">Reference proteome</keyword>
<dbReference type="InterPro" id="IPR036291">
    <property type="entry name" value="NAD(P)-bd_dom_sf"/>
</dbReference>
<dbReference type="PANTHER" id="PTHR48079">
    <property type="entry name" value="PROTEIN YEEZ"/>
    <property type="match status" value="1"/>
</dbReference>
<dbReference type="EMBL" id="CAJZBQ010000046">
    <property type="protein sequence ID" value="CAG9328566.1"/>
    <property type="molecule type" value="Genomic_DNA"/>
</dbReference>
<protein>
    <recommendedName>
        <fullName evidence="1">NAD-dependent epimerase/dehydratase domain-containing protein</fullName>
    </recommendedName>
</protein>
<organism evidence="2 3">
    <name type="scientific">Blepharisma stoltei</name>
    <dbReference type="NCBI Taxonomy" id="1481888"/>
    <lineage>
        <taxon>Eukaryota</taxon>
        <taxon>Sar</taxon>
        <taxon>Alveolata</taxon>
        <taxon>Ciliophora</taxon>
        <taxon>Postciliodesmatophora</taxon>
        <taxon>Heterotrichea</taxon>
        <taxon>Heterotrichida</taxon>
        <taxon>Blepharismidae</taxon>
        <taxon>Blepharisma</taxon>
    </lineage>
</organism>
<dbReference type="Gene3D" id="3.40.50.720">
    <property type="entry name" value="NAD(P)-binding Rossmann-like Domain"/>
    <property type="match status" value="1"/>
</dbReference>
<gene>
    <name evidence="2" type="ORF">BSTOLATCC_MIC46563</name>
</gene>
<dbReference type="InterPro" id="IPR051783">
    <property type="entry name" value="NAD(P)-dependent_oxidoreduct"/>
</dbReference>
<dbReference type="Pfam" id="PF01370">
    <property type="entry name" value="Epimerase"/>
    <property type="match status" value="1"/>
</dbReference>